<evidence type="ECO:0000256" key="6">
    <source>
        <dbReference type="ARBA" id="ARBA00022692"/>
    </source>
</evidence>
<comment type="cofactor">
    <cofactor evidence="1">
        <name>Mg(2+)</name>
        <dbReference type="ChEBI" id="CHEBI:18420"/>
    </cofactor>
</comment>
<evidence type="ECO:0000256" key="9">
    <source>
        <dbReference type="ARBA" id="ARBA00022805"/>
    </source>
</evidence>
<dbReference type="PANTHER" id="PTHR10903:SF135">
    <property type="entry name" value="TRANSLOCASE OF CHLOROPLAST 120, CHLOROPLASTIC-RELATED"/>
    <property type="match status" value="1"/>
</dbReference>
<comment type="similarity">
    <text evidence="15">Belongs to the TRAFAC class TrmE-Era-EngA-EngB-Septin-like GTPase superfamily. Septin GTPase family.</text>
</comment>
<evidence type="ECO:0000313" key="20">
    <source>
        <dbReference type="Proteomes" id="UP001213000"/>
    </source>
</evidence>
<feature type="domain" description="AAA+ ATPase" evidence="18">
    <location>
        <begin position="850"/>
        <end position="1020"/>
    </location>
</feature>
<keyword evidence="10" id="KW-0460">Magnesium</keyword>
<evidence type="ECO:0000256" key="5">
    <source>
        <dbReference type="ARBA" id="ARBA00022640"/>
    </source>
</evidence>
<dbReference type="Pfam" id="PF00735">
    <property type="entry name" value="Septin"/>
    <property type="match status" value="1"/>
</dbReference>
<feature type="compositionally biased region" description="Low complexity" evidence="17">
    <location>
        <begin position="195"/>
        <end position="209"/>
    </location>
</feature>
<evidence type="ECO:0000259" key="18">
    <source>
        <dbReference type="SMART" id="SM00382"/>
    </source>
</evidence>
<dbReference type="Gene3D" id="3.40.50.300">
    <property type="entry name" value="P-loop containing nucleotide triphosphate hydrolases"/>
    <property type="match status" value="3"/>
</dbReference>
<dbReference type="PANTHER" id="PTHR10903">
    <property type="entry name" value="GTPASE, IMAP FAMILY MEMBER-RELATED"/>
    <property type="match status" value="1"/>
</dbReference>
<evidence type="ECO:0000256" key="16">
    <source>
        <dbReference type="SAM" id="Coils"/>
    </source>
</evidence>
<keyword evidence="16" id="KW-0175">Coiled coil</keyword>
<evidence type="ECO:0000256" key="10">
    <source>
        <dbReference type="ARBA" id="ARBA00022842"/>
    </source>
</evidence>
<keyword evidence="12" id="KW-1133">Transmembrane helix</keyword>
<feature type="region of interest" description="Disordered" evidence="17">
    <location>
        <begin position="184"/>
        <end position="211"/>
    </location>
</feature>
<feature type="domain" description="AAA+ ATPase" evidence="18">
    <location>
        <begin position="226"/>
        <end position="356"/>
    </location>
</feature>
<keyword evidence="9" id="KW-1002">Plastid outer membrane</keyword>
<reference evidence="19" key="1">
    <citation type="submission" date="2022-07" db="EMBL/GenBank/DDBJ databases">
        <title>Genome Sequence of Leucocoprinus birnbaumii.</title>
        <authorList>
            <person name="Buettner E."/>
        </authorList>
    </citation>
    <scope>NUCLEOTIDE SEQUENCE</scope>
    <source>
        <strain evidence="19">VT141</strain>
    </source>
</reference>
<keyword evidence="15" id="KW-0547">Nucleotide-binding</keyword>
<evidence type="ECO:0000256" key="2">
    <source>
        <dbReference type="ARBA" id="ARBA00004167"/>
    </source>
</evidence>
<dbReference type="InterPro" id="IPR027417">
    <property type="entry name" value="P-loop_NTPase"/>
</dbReference>
<proteinExistence type="inferred from homology"/>
<dbReference type="SMART" id="SM00382">
    <property type="entry name" value="AAA"/>
    <property type="match status" value="3"/>
</dbReference>
<keyword evidence="3" id="KW-0813">Transport</keyword>
<sequence>MSRAPMCLFVAGSGPSSLVPKFFQRGLCIQKLGYCAIVLQGMTGNTLAGYTANSDPFSPFTFFTATAYCLPDKAKDRSYGANRDTNANFQLTASRGDGLRDIRSWYVGFDPDLSNFISLSCHPFFSSSWTYSSRIIMSVLIIKVEQNGWSLVGKRKTRSQTTAYYESTCVTDVILPFSHFHRTNPSPASREMPDSASISHESASSPDSAVEVHGVESVKPCDLKDDDIIILVIGSTGAGKSTFVEMAVGEPHEAATKVKHTLVPDKTGVHAVRITLKNSTDAETSVVLVDTPGFGDMSMEDYEVLEMIVEWINTGRMRTPEPNEGTLAERRVSGILYLHRVTDIRLTRSIAMPAGLLSKLCGREFYRRIFLTTTMWPNENNPTYTPELAAEFEQLEQELIGDYWEEMIKSGSKARRFNRTQRSALGIICEIVDIERQSTERPEMRLQAEIGSKSKSLWDTDAGAYLHGRDRDQPPPRLFRERDFEQITQISPVSAQELSEEDMVVVVMGPPGSGKSKFIRTVVAGHYDHPDLEKPATSEVSALRISFGVHDSTNLVLVDTPSFSHHQAAVNDLLILEKLALWFKNAGSDARLSGKLRRISGIVYLHPIKEESGWVIRRNLEIFLKLCGKAFFDRVILTTTGWSSEGATDDVQSILREQKLEKEDWQCMTVWGSKVLRFPGTRASAENIINEIVFSERLNQDYLHTHILQIQRELISERKTLPSTEAGQRLRKSLKQVVLDQKREFQEIAKDALGAGDRQSQANLLALSGKIEENERIIQRLKPFSGLLSFDKYSVLIPRKQEPLHRSFEQRSVDSQFTISGIRGFPTLSDLDMRYIHNVYEIGVSDLTANDIIIVVMGPTGTGKSTFIRTVVGDHYAPKNDSGIIAGHYLNSFTSEVQALRITFTGYMRKSLVLVDTPGFDDTCKSDFETLEIISQWLLSAAEATRTKSQTVSGILYLHRITDIRMTGSITKNFEMFQKLCGEDFYSRVILVTTMWPSGNFEDKKMQEELEFREHELNKDYWAPMLSLGSIVHRFTNNLHSAEIIINTLIAVERKGQEQLYAQILSIQQEMLYEQKTLPVTKAGEHVFGALANVIELRSQLMNKLMERLSDPTEQDPEDIARIIEEFKGLRKQKESAEKDIRQMESAKLNILSRKFRGKFKMKGGL</sequence>
<evidence type="ECO:0000256" key="7">
    <source>
        <dbReference type="ARBA" id="ARBA00022723"/>
    </source>
</evidence>
<comment type="subcellular location">
    <subcellularLocation>
        <location evidence="2">Membrane</location>
        <topology evidence="2">Single-pass membrane protein</topology>
    </subcellularLocation>
    <subcellularLocation>
        <location evidence="14">Plastid</location>
        <location evidence="14">Chloroplast outer membrane</location>
    </subcellularLocation>
</comment>
<feature type="coiled-coil region" evidence="16">
    <location>
        <begin position="1120"/>
        <end position="1147"/>
    </location>
</feature>
<evidence type="ECO:0000256" key="13">
    <source>
        <dbReference type="ARBA" id="ARBA00023136"/>
    </source>
</evidence>
<dbReference type="GO" id="GO:0005525">
    <property type="term" value="F:GTP binding"/>
    <property type="evidence" value="ECO:0007669"/>
    <property type="project" value="UniProtKB-KW"/>
</dbReference>
<feature type="domain" description="AAA+ ATPase" evidence="18">
    <location>
        <begin position="501"/>
        <end position="660"/>
    </location>
</feature>
<keyword evidence="15" id="KW-0342">GTP-binding</keyword>
<dbReference type="InterPro" id="IPR030379">
    <property type="entry name" value="G_SEPTIN_dom"/>
</dbReference>
<dbReference type="GO" id="GO:0016020">
    <property type="term" value="C:membrane"/>
    <property type="evidence" value="ECO:0007669"/>
    <property type="project" value="UniProtKB-SubCell"/>
</dbReference>
<evidence type="ECO:0000256" key="14">
    <source>
        <dbReference type="ARBA" id="ARBA00024013"/>
    </source>
</evidence>
<name>A0AAD5YSF1_9AGAR</name>
<evidence type="ECO:0000256" key="3">
    <source>
        <dbReference type="ARBA" id="ARBA00022448"/>
    </source>
</evidence>
<evidence type="ECO:0000256" key="15">
    <source>
        <dbReference type="RuleBase" id="RU004560"/>
    </source>
</evidence>
<dbReference type="InterPro" id="IPR003593">
    <property type="entry name" value="AAA+_ATPase"/>
</dbReference>
<protein>
    <recommendedName>
        <fullName evidence="18">AAA+ ATPase domain-containing protein</fullName>
    </recommendedName>
</protein>
<evidence type="ECO:0000256" key="17">
    <source>
        <dbReference type="SAM" id="MobiDB-lite"/>
    </source>
</evidence>
<evidence type="ECO:0000313" key="19">
    <source>
        <dbReference type="EMBL" id="KAJ3561874.1"/>
    </source>
</evidence>
<keyword evidence="8" id="KW-0378">Hydrolase</keyword>
<keyword evidence="11" id="KW-0653">Protein transport</keyword>
<dbReference type="GO" id="GO:0015031">
    <property type="term" value="P:protein transport"/>
    <property type="evidence" value="ECO:0007669"/>
    <property type="project" value="UniProtKB-KW"/>
</dbReference>
<evidence type="ECO:0000256" key="11">
    <source>
        <dbReference type="ARBA" id="ARBA00022927"/>
    </source>
</evidence>
<dbReference type="SUPFAM" id="SSF52540">
    <property type="entry name" value="P-loop containing nucleoside triphosphate hydrolases"/>
    <property type="match status" value="3"/>
</dbReference>
<comment type="caution">
    <text evidence="19">The sequence shown here is derived from an EMBL/GenBank/DDBJ whole genome shotgun (WGS) entry which is preliminary data.</text>
</comment>
<keyword evidence="20" id="KW-1185">Reference proteome</keyword>
<accession>A0AAD5YSF1</accession>
<gene>
    <name evidence="19" type="ORF">NP233_g9929</name>
</gene>
<keyword evidence="7" id="KW-0479">Metal-binding</keyword>
<organism evidence="19 20">
    <name type="scientific">Leucocoprinus birnbaumii</name>
    <dbReference type="NCBI Taxonomy" id="56174"/>
    <lineage>
        <taxon>Eukaryota</taxon>
        <taxon>Fungi</taxon>
        <taxon>Dikarya</taxon>
        <taxon>Basidiomycota</taxon>
        <taxon>Agaricomycotina</taxon>
        <taxon>Agaricomycetes</taxon>
        <taxon>Agaricomycetidae</taxon>
        <taxon>Agaricales</taxon>
        <taxon>Agaricineae</taxon>
        <taxon>Agaricaceae</taxon>
        <taxon>Leucocoprinus</taxon>
    </lineage>
</organism>
<dbReference type="Proteomes" id="UP001213000">
    <property type="component" value="Unassembled WGS sequence"/>
</dbReference>
<dbReference type="CDD" id="cd00882">
    <property type="entry name" value="Ras_like_GTPase"/>
    <property type="match status" value="1"/>
</dbReference>
<keyword evidence="4" id="KW-0150">Chloroplast</keyword>
<evidence type="ECO:0000256" key="1">
    <source>
        <dbReference type="ARBA" id="ARBA00001946"/>
    </source>
</evidence>
<dbReference type="GO" id="GO:0016787">
    <property type="term" value="F:hydrolase activity"/>
    <property type="evidence" value="ECO:0007669"/>
    <property type="project" value="UniProtKB-KW"/>
</dbReference>
<dbReference type="AlphaFoldDB" id="A0AAD5YSF1"/>
<keyword evidence="13" id="KW-0472">Membrane</keyword>
<keyword evidence="6" id="KW-0812">Transmembrane</keyword>
<evidence type="ECO:0000256" key="12">
    <source>
        <dbReference type="ARBA" id="ARBA00022989"/>
    </source>
</evidence>
<keyword evidence="5" id="KW-0934">Plastid</keyword>
<evidence type="ECO:0000256" key="8">
    <source>
        <dbReference type="ARBA" id="ARBA00022801"/>
    </source>
</evidence>
<evidence type="ECO:0000256" key="4">
    <source>
        <dbReference type="ARBA" id="ARBA00022528"/>
    </source>
</evidence>
<dbReference type="InterPro" id="IPR045058">
    <property type="entry name" value="GIMA/IAN/Toc"/>
</dbReference>
<dbReference type="EMBL" id="JANIEX010000942">
    <property type="protein sequence ID" value="KAJ3561874.1"/>
    <property type="molecule type" value="Genomic_DNA"/>
</dbReference>
<dbReference type="GO" id="GO:0046872">
    <property type="term" value="F:metal ion binding"/>
    <property type="evidence" value="ECO:0007669"/>
    <property type="project" value="UniProtKB-KW"/>
</dbReference>